<dbReference type="AlphaFoldDB" id="A0A951PKT3"/>
<evidence type="ECO:0000313" key="2">
    <source>
        <dbReference type="Proteomes" id="UP000753908"/>
    </source>
</evidence>
<reference evidence="1" key="2">
    <citation type="journal article" date="2022" name="Microbiol. Resour. Announc.">
        <title>Metagenome Sequencing to Explore Phylogenomics of Terrestrial Cyanobacteria.</title>
        <authorList>
            <person name="Ward R.D."/>
            <person name="Stajich J.E."/>
            <person name="Johansen J.R."/>
            <person name="Huntemann M."/>
            <person name="Clum A."/>
            <person name="Foster B."/>
            <person name="Foster B."/>
            <person name="Roux S."/>
            <person name="Palaniappan K."/>
            <person name="Varghese N."/>
            <person name="Mukherjee S."/>
            <person name="Reddy T.B.K."/>
            <person name="Daum C."/>
            <person name="Copeland A."/>
            <person name="Chen I.A."/>
            <person name="Ivanova N.N."/>
            <person name="Kyrpides N.C."/>
            <person name="Shapiro N."/>
            <person name="Eloe-Fadrosh E.A."/>
            <person name="Pietrasiak N."/>
        </authorList>
    </citation>
    <scope>NUCLEOTIDE SEQUENCE</scope>
    <source>
        <strain evidence="1">CPER-KK1</strain>
    </source>
</reference>
<protein>
    <submittedName>
        <fullName evidence="1">Uncharacterized protein</fullName>
    </submittedName>
</protein>
<dbReference type="EMBL" id="JAHHIF010000010">
    <property type="protein sequence ID" value="MBW4544742.1"/>
    <property type="molecule type" value="Genomic_DNA"/>
</dbReference>
<evidence type="ECO:0000313" key="1">
    <source>
        <dbReference type="EMBL" id="MBW4544742.1"/>
    </source>
</evidence>
<organism evidence="1 2">
    <name type="scientific">Symplocastrum torsivum CPER-KK1</name>
    <dbReference type="NCBI Taxonomy" id="450513"/>
    <lineage>
        <taxon>Bacteria</taxon>
        <taxon>Bacillati</taxon>
        <taxon>Cyanobacteriota</taxon>
        <taxon>Cyanophyceae</taxon>
        <taxon>Oscillatoriophycideae</taxon>
        <taxon>Oscillatoriales</taxon>
        <taxon>Microcoleaceae</taxon>
        <taxon>Symplocastrum</taxon>
    </lineage>
</organism>
<comment type="caution">
    <text evidence="1">The sequence shown here is derived from an EMBL/GenBank/DDBJ whole genome shotgun (WGS) entry which is preliminary data.</text>
</comment>
<name>A0A951PKT3_9CYAN</name>
<gene>
    <name evidence="1" type="ORF">KME25_09925</name>
</gene>
<sequence>MQPALHLSTKVLPGNKIEISAPELLVGNTVEVFVILKDTSSSSRCSAIDLLDKLPGQRLFKTPEEADQYLQEERSAWEI</sequence>
<accession>A0A951PKT3</accession>
<reference evidence="1" key="1">
    <citation type="submission" date="2021-05" db="EMBL/GenBank/DDBJ databases">
        <authorList>
            <person name="Pietrasiak N."/>
            <person name="Ward R."/>
            <person name="Stajich J.E."/>
            <person name="Kurbessoian T."/>
        </authorList>
    </citation>
    <scope>NUCLEOTIDE SEQUENCE</scope>
    <source>
        <strain evidence="1">CPER-KK1</strain>
    </source>
</reference>
<proteinExistence type="predicted"/>
<dbReference type="Proteomes" id="UP000753908">
    <property type="component" value="Unassembled WGS sequence"/>
</dbReference>